<feature type="compositionally biased region" description="Basic residues" evidence="1">
    <location>
        <begin position="112"/>
        <end position="121"/>
    </location>
</feature>
<feature type="region of interest" description="Disordered" evidence="1">
    <location>
        <begin position="177"/>
        <end position="198"/>
    </location>
</feature>
<evidence type="ECO:0000313" key="2">
    <source>
        <dbReference type="EnsemblPlants" id="ONIVA04G12790.1"/>
    </source>
</evidence>
<dbReference type="HOGENOM" id="CLU_1380063_0_0_1"/>
<feature type="region of interest" description="Disordered" evidence="1">
    <location>
        <begin position="97"/>
        <end position="144"/>
    </location>
</feature>
<protein>
    <submittedName>
        <fullName evidence="2">Uncharacterized protein</fullName>
    </submittedName>
</protein>
<evidence type="ECO:0000256" key="1">
    <source>
        <dbReference type="SAM" id="MobiDB-lite"/>
    </source>
</evidence>
<accession>A0A0E0H1L8</accession>
<reference evidence="2" key="1">
    <citation type="submission" date="2015-04" db="UniProtKB">
        <authorList>
            <consortium name="EnsemblPlants"/>
        </authorList>
    </citation>
    <scope>IDENTIFICATION</scope>
    <source>
        <strain evidence="2">SL10</strain>
    </source>
</reference>
<evidence type="ECO:0000313" key="3">
    <source>
        <dbReference type="Proteomes" id="UP000006591"/>
    </source>
</evidence>
<dbReference type="Proteomes" id="UP000006591">
    <property type="component" value="Chromosome 4"/>
</dbReference>
<organism evidence="2">
    <name type="scientific">Oryza nivara</name>
    <name type="common">Indian wild rice</name>
    <name type="synonym">Oryza sativa f. spontanea</name>
    <dbReference type="NCBI Taxonomy" id="4536"/>
    <lineage>
        <taxon>Eukaryota</taxon>
        <taxon>Viridiplantae</taxon>
        <taxon>Streptophyta</taxon>
        <taxon>Embryophyta</taxon>
        <taxon>Tracheophyta</taxon>
        <taxon>Spermatophyta</taxon>
        <taxon>Magnoliopsida</taxon>
        <taxon>Liliopsida</taxon>
        <taxon>Poales</taxon>
        <taxon>Poaceae</taxon>
        <taxon>BOP clade</taxon>
        <taxon>Oryzoideae</taxon>
        <taxon>Oryzeae</taxon>
        <taxon>Oryzinae</taxon>
        <taxon>Oryza</taxon>
    </lineage>
</organism>
<dbReference type="AlphaFoldDB" id="A0A0E0H1L8"/>
<proteinExistence type="predicted"/>
<dbReference type="Gramene" id="ONIVA04G12790.1">
    <property type="protein sequence ID" value="ONIVA04G12790.1"/>
    <property type="gene ID" value="ONIVA04G12790"/>
</dbReference>
<dbReference type="EnsemblPlants" id="ONIVA04G12790.1">
    <property type="protein sequence ID" value="ONIVA04G12790.1"/>
    <property type="gene ID" value="ONIVA04G12790"/>
</dbReference>
<sequence length="198" mass="20627">MGGEEADGGRRSSRALLRVSDGGSAALDQATAGGQPGRGWLTAGARAMAKPLDLPGEPSSEILLHDCVFHCSMRNAEPIIATGTSPGFACLDPPLSCPAPQGRERENGKKASDRRRPHRLPPKSSTGTVASRSVPPPGSLSTLPPVCTANLHLHRSIRPWPTNGGEMQGLVGKIREEKGEPQPSTELASTAALHPLSA</sequence>
<dbReference type="OMA" id="RSIRPWP"/>
<name>A0A0E0H1L8_ORYNI</name>
<keyword evidence="3" id="KW-1185">Reference proteome</keyword>
<feature type="compositionally biased region" description="Basic and acidic residues" evidence="1">
    <location>
        <begin position="102"/>
        <end position="111"/>
    </location>
</feature>
<reference evidence="2" key="2">
    <citation type="submission" date="2018-04" db="EMBL/GenBank/DDBJ databases">
        <title>OnivRS2 (Oryza nivara Reference Sequence Version 2).</title>
        <authorList>
            <person name="Zhang J."/>
            <person name="Kudrna D."/>
            <person name="Lee S."/>
            <person name="Talag J."/>
            <person name="Rajasekar S."/>
            <person name="Welchert J."/>
            <person name="Hsing Y.-I."/>
            <person name="Wing R.A."/>
        </authorList>
    </citation>
    <scope>NUCLEOTIDE SEQUENCE [LARGE SCALE GENOMIC DNA]</scope>
    <source>
        <strain evidence="2">SL10</strain>
    </source>
</reference>